<protein>
    <submittedName>
        <fullName evidence="8">Uncharacterized membrane protein YbhN, UPF0104 family</fullName>
    </submittedName>
</protein>
<dbReference type="GO" id="GO:0005886">
    <property type="term" value="C:plasma membrane"/>
    <property type="evidence" value="ECO:0007669"/>
    <property type="project" value="UniProtKB-SubCell"/>
</dbReference>
<feature type="transmembrane region" description="Helical" evidence="7">
    <location>
        <begin position="39"/>
        <end position="62"/>
    </location>
</feature>
<evidence type="ECO:0000256" key="5">
    <source>
        <dbReference type="ARBA" id="ARBA00023136"/>
    </source>
</evidence>
<keyword evidence="4 7" id="KW-1133">Transmembrane helix</keyword>
<evidence type="ECO:0000313" key="8">
    <source>
        <dbReference type="EMBL" id="SDK96804.1"/>
    </source>
</evidence>
<proteinExistence type="predicted"/>
<evidence type="ECO:0000256" key="1">
    <source>
        <dbReference type="ARBA" id="ARBA00004651"/>
    </source>
</evidence>
<dbReference type="PANTHER" id="PTHR40277:SF1">
    <property type="entry name" value="BLL5419 PROTEIN"/>
    <property type="match status" value="1"/>
</dbReference>
<dbReference type="EMBL" id="FNGH01000002">
    <property type="protein sequence ID" value="SDK96804.1"/>
    <property type="molecule type" value="Genomic_DNA"/>
</dbReference>
<evidence type="ECO:0000256" key="7">
    <source>
        <dbReference type="SAM" id="Phobius"/>
    </source>
</evidence>
<name>A0A1G9G7W6_9GAMM</name>
<evidence type="ECO:0000256" key="2">
    <source>
        <dbReference type="ARBA" id="ARBA00022475"/>
    </source>
</evidence>
<dbReference type="InterPro" id="IPR022791">
    <property type="entry name" value="L-PG_synthase/AglD"/>
</dbReference>
<evidence type="ECO:0000313" key="9">
    <source>
        <dbReference type="Proteomes" id="UP000199107"/>
    </source>
</evidence>
<evidence type="ECO:0000256" key="3">
    <source>
        <dbReference type="ARBA" id="ARBA00022692"/>
    </source>
</evidence>
<feature type="transmembrane region" description="Helical" evidence="7">
    <location>
        <begin position="121"/>
        <end position="141"/>
    </location>
</feature>
<feature type="transmembrane region" description="Helical" evidence="7">
    <location>
        <begin position="204"/>
        <end position="226"/>
    </location>
</feature>
<accession>A0A1G9G7W6</accession>
<dbReference type="STRING" id="48727.SAMN05192555_10256"/>
<dbReference type="AlphaFoldDB" id="A0A1G9G7W6"/>
<keyword evidence="3 7" id="KW-0812">Transmembrane</keyword>
<dbReference type="Pfam" id="PF03706">
    <property type="entry name" value="LPG_synthase_TM"/>
    <property type="match status" value="1"/>
</dbReference>
<evidence type="ECO:0000256" key="6">
    <source>
        <dbReference type="SAM" id="MobiDB-lite"/>
    </source>
</evidence>
<keyword evidence="5 7" id="KW-0472">Membrane</keyword>
<feature type="transmembrane region" description="Helical" evidence="7">
    <location>
        <begin position="9"/>
        <end position="27"/>
    </location>
</feature>
<comment type="subcellular location">
    <subcellularLocation>
        <location evidence="1">Cell membrane</location>
        <topology evidence="1">Multi-pass membrane protein</topology>
    </subcellularLocation>
</comment>
<feature type="transmembrane region" description="Helical" evidence="7">
    <location>
        <begin position="153"/>
        <end position="174"/>
    </location>
</feature>
<keyword evidence="2" id="KW-1003">Cell membrane</keyword>
<organism evidence="8 9">
    <name type="scientific">Franzmannia pantelleriensis</name>
    <dbReference type="NCBI Taxonomy" id="48727"/>
    <lineage>
        <taxon>Bacteria</taxon>
        <taxon>Pseudomonadati</taxon>
        <taxon>Pseudomonadota</taxon>
        <taxon>Gammaproteobacteria</taxon>
        <taxon>Oceanospirillales</taxon>
        <taxon>Halomonadaceae</taxon>
        <taxon>Franzmannia</taxon>
    </lineage>
</organism>
<feature type="region of interest" description="Disordered" evidence="6">
    <location>
        <begin position="342"/>
        <end position="362"/>
    </location>
</feature>
<sequence length="645" mass="68422">MVGVPWRRTLLRLVISLALLGGVAVWLEAGEVVAQVQRLAPGWVLLALLLSLPQVVISAWRWRFTAARLGVALGWRRAINDYYLASFLNQVLPGAVLGDATRAWRHARASGQRAAAWRGVLIERASGQLVLALVTLAILALSPRWHAALGNLLARPAVGLAIAVPALLGLLLWWKRSHTRAKTPGWADGLGGDLRRALFSRRAWPAQLGGSLLVLASYAAIFVCAARAIGVELSATTLLILLPPVLLAMLIPLSVAGWGFREGAAALVWLSVGLPPAQGVAVSVSYGLLVLLASLPGALCWWQRQHSSPPASAAGGTQDDVEEGVVTAVEASRHGAQRLIQGVDDRQRQTGTAGADQQWRHQQVQPIDAAGGNELRHGLAAAFDQHAPAAGLAQGINHRLRGHATFGVPCQPALADMVADPGGRDDTLAQQVQGGLRRVLKHPSCGWHPAARIEHHPQRLAPLDVAHVELGIVLVGGTGADQHRVHQGPQPVQVNPALDPVDVVGMAAVGGDAPVEALTELRDDPRVAITDQRQQAVEQRTGGIRQRGLGVPAPAALEAQRGTVEGDAQRGLRFPGMVARCFKGMPGQGQIGVVAARRRGLAHAGSRSVRNVPYHAQPRMPAQGQRIRGAVAPVSRFITFRAIRG</sequence>
<dbReference type="Proteomes" id="UP000199107">
    <property type="component" value="Unassembled WGS sequence"/>
</dbReference>
<evidence type="ECO:0000256" key="4">
    <source>
        <dbReference type="ARBA" id="ARBA00022989"/>
    </source>
</evidence>
<dbReference type="PANTHER" id="PTHR40277">
    <property type="entry name" value="BLL5419 PROTEIN"/>
    <property type="match status" value="1"/>
</dbReference>
<gene>
    <name evidence="8" type="ORF">SAMN05192555_10256</name>
</gene>
<keyword evidence="9" id="KW-1185">Reference proteome</keyword>
<feature type="transmembrane region" description="Helical" evidence="7">
    <location>
        <begin position="238"/>
        <end position="260"/>
    </location>
</feature>
<reference evidence="9" key="1">
    <citation type="submission" date="2016-10" db="EMBL/GenBank/DDBJ databases">
        <authorList>
            <person name="Varghese N."/>
            <person name="Submissions S."/>
        </authorList>
    </citation>
    <scope>NUCLEOTIDE SEQUENCE [LARGE SCALE GENOMIC DNA]</scope>
    <source>
        <strain evidence="9">AAP</strain>
    </source>
</reference>